<reference evidence="1 2" key="1">
    <citation type="submission" date="2012-01" db="EMBL/GenBank/DDBJ databases">
        <title>The Genome Sequence of Facklamia languida CCUG 37842.</title>
        <authorList>
            <consortium name="The Broad Institute Genome Sequencing Platform"/>
            <person name="Earl A."/>
            <person name="Ward D."/>
            <person name="Feldgarden M."/>
            <person name="Gevers D."/>
            <person name="Huys G."/>
            <person name="Young S.K."/>
            <person name="Zeng Q."/>
            <person name="Gargeya S."/>
            <person name="Fitzgerald M."/>
            <person name="Haas B."/>
            <person name="Abouelleil A."/>
            <person name="Alvarado L."/>
            <person name="Arachchi H.M."/>
            <person name="Berlin A."/>
            <person name="Chapman S.B."/>
            <person name="Gearin G."/>
            <person name="Goldberg J."/>
            <person name="Griggs A."/>
            <person name="Gujja S."/>
            <person name="Hansen M."/>
            <person name="Heiman D."/>
            <person name="Howarth C."/>
            <person name="Larimer J."/>
            <person name="Lui A."/>
            <person name="MacDonald P.J.P."/>
            <person name="McCowen C."/>
            <person name="Montmayeur A."/>
            <person name="Murphy C."/>
            <person name="Neiman D."/>
            <person name="Pearson M."/>
            <person name="Priest M."/>
            <person name="Roberts A."/>
            <person name="Saif S."/>
            <person name="Shea T."/>
            <person name="Sisk P."/>
            <person name="Stolte C."/>
            <person name="Sykes S."/>
            <person name="Wortman J."/>
            <person name="Nusbaum C."/>
            <person name="Birren B."/>
        </authorList>
    </citation>
    <scope>NUCLEOTIDE SEQUENCE [LARGE SCALE GENOMIC DNA]</scope>
    <source>
        <strain evidence="1 2">CCUG 37842</strain>
    </source>
</reference>
<dbReference type="HOGENOM" id="CLU_504088_0_0_9"/>
<keyword evidence="2" id="KW-1185">Reference proteome</keyword>
<organism evidence="1 2">
    <name type="scientific">Facklamia languida CCUG 37842</name>
    <dbReference type="NCBI Taxonomy" id="883113"/>
    <lineage>
        <taxon>Bacteria</taxon>
        <taxon>Bacillati</taxon>
        <taxon>Bacillota</taxon>
        <taxon>Bacilli</taxon>
        <taxon>Lactobacillales</taxon>
        <taxon>Aerococcaceae</taxon>
        <taxon>Facklamia</taxon>
    </lineage>
</organism>
<protein>
    <submittedName>
        <fullName evidence="1">Uncharacterized protein</fullName>
    </submittedName>
</protein>
<dbReference type="AlphaFoldDB" id="H3NJR2"/>
<evidence type="ECO:0000313" key="1">
    <source>
        <dbReference type="EMBL" id="EHR36875.1"/>
    </source>
</evidence>
<dbReference type="PATRIC" id="fig|883113.3.peg.1094"/>
<accession>H3NJR2</accession>
<dbReference type="STRING" id="883113.HMPREF9708_01101"/>
<gene>
    <name evidence="1" type="ORF">HMPREF9708_01101</name>
</gene>
<evidence type="ECO:0000313" key="2">
    <source>
        <dbReference type="Proteomes" id="UP000006190"/>
    </source>
</evidence>
<sequence>MVYTEVDRIIFTMINGGCGMSKRFLTLLILVAGFFSSFGRSEIEAADRNLIMMEEAYHMLMAPDFDGNVMSQAEADEIIEAIIADIDANYMHYQKDNRQAFYNMVESHIPPNRMGAVYKTMPEYFIEYVDSLNEEEGVSSGPQATDDSKDYSVDVSLIDSIVDFYLLTPTFRHIQMDTKNGEVNFQGNIFDASANYDFFFQELPNQIIKVYSSDGSGVREVTVSTNVVVQGLNANYHYGTDQAFLFHNSQGTLSLAYPDLTGLLNEMDEQVWLEYRMVGNYDGRMRMIDHYDIMNGRPEFDPSREWWDLLARIDAEFNVAHTVNLDGIRAGSYDFTVDPLLAIWYDQVLSVEPDLETALQVYDETFIYELIKGGYSDLEAELANLIRLRAYDFIRRTEDPARFEQYLRSSKVALADRLYNSEKIKQDPILNEIFNQVAISSGMTLQGHDLYLLEQAGSSIRIGLGLYEPFASEYPVFVYDLTTGDIFYEGLAGDQELITTTAIERNHGVDPGPYQPSLSVPSDYQLNQDLVDQIVGISKL</sequence>
<dbReference type="Proteomes" id="UP000006190">
    <property type="component" value="Unassembled WGS sequence"/>
</dbReference>
<dbReference type="EMBL" id="AGEG01000013">
    <property type="protein sequence ID" value="EHR36875.1"/>
    <property type="molecule type" value="Genomic_DNA"/>
</dbReference>
<proteinExistence type="predicted"/>
<comment type="caution">
    <text evidence="1">The sequence shown here is derived from an EMBL/GenBank/DDBJ whole genome shotgun (WGS) entry which is preliminary data.</text>
</comment>
<name>H3NJR2_9LACT</name>